<evidence type="ECO:0000256" key="4">
    <source>
        <dbReference type="ARBA" id="ARBA00022723"/>
    </source>
</evidence>
<dbReference type="GO" id="GO:0006508">
    <property type="term" value="P:proteolysis"/>
    <property type="evidence" value="ECO:0007669"/>
    <property type="project" value="InterPro"/>
</dbReference>
<dbReference type="InterPro" id="IPR001969">
    <property type="entry name" value="Aspartic_peptidase_AS"/>
</dbReference>
<dbReference type="AlphaFoldDB" id="A0A430KLK3"/>
<evidence type="ECO:0000256" key="1">
    <source>
        <dbReference type="ARBA" id="ARBA00004561"/>
    </source>
</evidence>
<evidence type="ECO:0000256" key="7">
    <source>
        <dbReference type="SAM" id="SignalP"/>
    </source>
</evidence>
<evidence type="ECO:0000313" key="10">
    <source>
        <dbReference type="Proteomes" id="UP000283087"/>
    </source>
</evidence>
<dbReference type="SUPFAM" id="SSF53300">
    <property type="entry name" value="vWA-like"/>
    <property type="match status" value="1"/>
</dbReference>
<dbReference type="InterPro" id="IPR002035">
    <property type="entry name" value="VWF_A"/>
</dbReference>
<dbReference type="InterPro" id="IPR011047">
    <property type="entry name" value="Quinoprotein_ADH-like_sf"/>
</dbReference>
<gene>
    <name evidence="9" type="ORF">EH243_17730</name>
</gene>
<dbReference type="Pfam" id="PF05567">
    <property type="entry name" value="T4P_PilY1"/>
    <property type="match status" value="1"/>
</dbReference>
<dbReference type="CDD" id="cd00198">
    <property type="entry name" value="vWFA"/>
    <property type="match status" value="1"/>
</dbReference>
<dbReference type="GO" id="GO:0046872">
    <property type="term" value="F:metal ion binding"/>
    <property type="evidence" value="ECO:0007669"/>
    <property type="project" value="UniProtKB-KW"/>
</dbReference>
<keyword evidence="3" id="KW-1029">Fimbrium biogenesis</keyword>
<dbReference type="PROSITE" id="PS50234">
    <property type="entry name" value="VWFA"/>
    <property type="match status" value="1"/>
</dbReference>
<organism evidence="9 10">
    <name type="scientific">Amphritea opalescens</name>
    <dbReference type="NCBI Taxonomy" id="2490544"/>
    <lineage>
        <taxon>Bacteria</taxon>
        <taxon>Pseudomonadati</taxon>
        <taxon>Pseudomonadota</taxon>
        <taxon>Gammaproteobacteria</taxon>
        <taxon>Oceanospirillales</taxon>
        <taxon>Oceanospirillaceae</taxon>
        <taxon>Amphritea</taxon>
    </lineage>
</organism>
<evidence type="ECO:0000256" key="3">
    <source>
        <dbReference type="ARBA" id="ARBA00022558"/>
    </source>
</evidence>
<keyword evidence="7" id="KW-0732">Signal</keyword>
<accession>A0A430KLK3</accession>
<evidence type="ECO:0000259" key="8">
    <source>
        <dbReference type="PROSITE" id="PS50234"/>
    </source>
</evidence>
<sequence>MNMVSVLGEIMKRTRMFTLIVTVATLAASSVMAADYKISNVPINVAGTAEPNVMLLMDTSESMANRPKDSAEDGDSKMEQAISTAKSVIQSGDGMRIGLARLNRTDGGRIDLVCGSSETTLLDQLGQYVAGGSTPIAEAYYEVTRYFRGMEGFFFHRNSKYTSPITSQCQKNFTIVLTDGQPENDGAFNHLNDSDGKDSELPNWDKNDEYSGNYYLDDLAKFAWDTDMSDQPGLQNMYTYTVGFDIDFPMLTDAAQNGHGEYLIAGNEDELLTSLRSIFADISRKSFSSTRLSANSGYVTSGLDIYQASFNTTDWSGELNAYTTTVNSSTGLLEVSDTPSWEAAEELPPPSSRAILTNRGSSGLAFRWNNFTSDEKNAWFNRNENQLNYIRGNDVSGYRSRNSLLGDIVHSNPIYVASPSAYYSSASYRAFKETYSAREPMIYVGANDGMLHGFRASDGQELLAYIPSILLPDLKDLTVPEYSHHYYVDGTPTIQDAYVDGEWRTLLAGGLNAGGQGVYLLDVTDPSRFSESAADDIFLREFTDADDQDMGYSYARPAIVKLRDNKWYLVFGNGYNNTVNDDHVSDSGDAVIYLQGLDSGSSLIKLSTNTGFDEAPEGLNLPNGMSTLAPVSDDGQTVNIIYGGDLYGNVWKFDLSSTDPTDWALDYRVFQACSSTSCGANEIQPITSRLAVSEDKSGNNMIYFGTGKDFEFSDKSSTSLQTFYGIVDSGSEITLGRDALQQQSIYAQKFYSFGDESRELRLTTNKSLDSTDRGWYMDLETPHSSGEADQLGERVLSTPVLRGSRVVFSTLTYTNDPCEAGGYGWEMELNRYTGGRLSYISVDYNGDGVFDENDQVTDGDGNLVSASGMRAGNGTGVTELVDGEGLQRIHNDDELGSELVQLAPEASGRASWRYVERL</sequence>
<proteinExistence type="inferred from homology"/>
<keyword evidence="10" id="KW-1185">Reference proteome</keyword>
<dbReference type="InterPro" id="IPR036465">
    <property type="entry name" value="vWFA_dom_sf"/>
</dbReference>
<dbReference type="OrthoDB" id="7156875at2"/>
<keyword evidence="5" id="KW-0106">Calcium</keyword>
<evidence type="ECO:0000313" key="9">
    <source>
        <dbReference type="EMBL" id="RTE64357.1"/>
    </source>
</evidence>
<keyword evidence="6" id="KW-0281">Fimbrium</keyword>
<dbReference type="GO" id="GO:0009289">
    <property type="term" value="C:pilus"/>
    <property type="evidence" value="ECO:0007669"/>
    <property type="project" value="UniProtKB-SubCell"/>
</dbReference>
<dbReference type="Gene3D" id="3.40.50.410">
    <property type="entry name" value="von Willebrand factor, type A domain"/>
    <property type="match status" value="1"/>
</dbReference>
<dbReference type="SUPFAM" id="SSF50998">
    <property type="entry name" value="Quinoprotein alcohol dehydrogenase-like"/>
    <property type="match status" value="1"/>
</dbReference>
<comment type="subcellular location">
    <subcellularLocation>
        <location evidence="1">Fimbrium</location>
    </subcellularLocation>
</comment>
<keyword evidence="4" id="KW-0479">Metal-binding</keyword>
<evidence type="ECO:0000256" key="2">
    <source>
        <dbReference type="ARBA" id="ARBA00008387"/>
    </source>
</evidence>
<evidence type="ECO:0000256" key="6">
    <source>
        <dbReference type="ARBA" id="ARBA00023263"/>
    </source>
</evidence>
<evidence type="ECO:0000256" key="5">
    <source>
        <dbReference type="ARBA" id="ARBA00022837"/>
    </source>
</evidence>
<dbReference type="InterPro" id="IPR008707">
    <property type="entry name" value="B-propeller_PilY1"/>
</dbReference>
<protein>
    <submittedName>
        <fullName evidence="9">VWA domain-containing protein</fullName>
    </submittedName>
</protein>
<feature type="signal peptide" evidence="7">
    <location>
        <begin position="1"/>
        <end position="33"/>
    </location>
</feature>
<feature type="domain" description="VWFA" evidence="8">
    <location>
        <begin position="52"/>
        <end position="282"/>
    </location>
</feature>
<dbReference type="GO" id="GO:0004190">
    <property type="term" value="F:aspartic-type endopeptidase activity"/>
    <property type="evidence" value="ECO:0007669"/>
    <property type="project" value="InterPro"/>
</dbReference>
<reference evidence="9 10" key="1">
    <citation type="submission" date="2018-11" db="EMBL/GenBank/DDBJ databases">
        <title>The draft genome sequence of Amphritea opalescens ANRC-JH13T.</title>
        <authorList>
            <person name="Fang Z."/>
            <person name="Zhang Y."/>
            <person name="Han X."/>
        </authorList>
    </citation>
    <scope>NUCLEOTIDE SEQUENCE [LARGE SCALE GENOMIC DNA]</scope>
    <source>
        <strain evidence="9 10">ANRC-JH13</strain>
    </source>
</reference>
<name>A0A430KLK3_9GAMM</name>
<dbReference type="PROSITE" id="PS00141">
    <property type="entry name" value="ASP_PROTEASE"/>
    <property type="match status" value="1"/>
</dbReference>
<dbReference type="EMBL" id="RQXW01000025">
    <property type="protein sequence ID" value="RTE64357.1"/>
    <property type="molecule type" value="Genomic_DNA"/>
</dbReference>
<dbReference type="Proteomes" id="UP000283087">
    <property type="component" value="Unassembled WGS sequence"/>
</dbReference>
<comment type="similarity">
    <text evidence="2">Belongs to the PilY1 family.</text>
</comment>
<comment type="caution">
    <text evidence="9">The sequence shown here is derived from an EMBL/GenBank/DDBJ whole genome shotgun (WGS) entry which is preliminary data.</text>
</comment>
<feature type="chain" id="PRO_5019417182" evidence="7">
    <location>
        <begin position="34"/>
        <end position="918"/>
    </location>
</feature>